<dbReference type="Proteomes" id="UP000003277">
    <property type="component" value="Unassembled WGS sequence"/>
</dbReference>
<sequence length="140" mass="15868">MNRRKGSLSMMLLLFMTALLTLSVAFVFYEGRSGESVLRYRKGLVSVYAAESGANWALASFSRKGTAGEISFSLNDRTVAVSFPREGVILSRAEDGNRDYRRYVRLTYKKDEEEGKTRIRVEDIRSESWKDKDSGGGYQK</sequence>
<dbReference type="PATRIC" id="fig|742743.3.peg.1082"/>
<feature type="domain" description="Cyclic nucleotide-binding" evidence="1">
    <location>
        <begin position="27"/>
        <end position="94"/>
    </location>
</feature>
<reference evidence="2 3" key="1">
    <citation type="submission" date="2011-11" db="EMBL/GenBank/DDBJ databases">
        <title>The Genome Sequence of Dialister succinatiphilus YIT 11850.</title>
        <authorList>
            <consortium name="The Broad Institute Genome Sequencing Platform"/>
            <person name="Earl A."/>
            <person name="Ward D."/>
            <person name="Feldgarden M."/>
            <person name="Gevers D."/>
            <person name="Morotomi M."/>
            <person name="Young S.K."/>
            <person name="Zeng Q."/>
            <person name="Gargeya S."/>
            <person name="Fitzgerald M."/>
            <person name="Haas B."/>
            <person name="Abouelleil A."/>
            <person name="Alvarado L."/>
            <person name="Arachchi H.M."/>
            <person name="Berlin A."/>
            <person name="Brown A."/>
            <person name="Chapman S.B."/>
            <person name="Dunbar C."/>
            <person name="Gearin G."/>
            <person name="Goldberg J."/>
            <person name="Griggs A."/>
            <person name="Gujja S."/>
            <person name="Heiman D."/>
            <person name="Howarth C."/>
            <person name="Lui A."/>
            <person name="MacDonald P.J.P."/>
            <person name="Montmayeur A."/>
            <person name="Murphy C."/>
            <person name="Neiman D."/>
            <person name="Pearson M."/>
            <person name="Priest M."/>
            <person name="Roberts A."/>
            <person name="Saif S."/>
            <person name="Shea T."/>
            <person name="Sisk P."/>
            <person name="Stolte C."/>
            <person name="Sykes S."/>
            <person name="Wortman J."/>
            <person name="Nusbaum C."/>
            <person name="Birren B."/>
        </authorList>
    </citation>
    <scope>NUCLEOTIDE SEQUENCE [LARGE SCALE GENOMIC DNA]</scope>
    <source>
        <strain evidence="2 3">YIT 11850</strain>
    </source>
</reference>
<dbReference type="HOGENOM" id="CLU_1872132_0_0_9"/>
<dbReference type="InterPro" id="IPR000595">
    <property type="entry name" value="cNMP-bd_dom"/>
</dbReference>
<evidence type="ECO:0000313" key="2">
    <source>
        <dbReference type="EMBL" id="EHO63020.1"/>
    </source>
</evidence>
<evidence type="ECO:0000259" key="1">
    <source>
        <dbReference type="PROSITE" id="PS50042"/>
    </source>
</evidence>
<evidence type="ECO:0000313" key="3">
    <source>
        <dbReference type="Proteomes" id="UP000003277"/>
    </source>
</evidence>
<proteinExistence type="predicted"/>
<accession>H1D0C5</accession>
<dbReference type="STRING" id="742743.HMPREF9453_01063"/>
<dbReference type="EMBL" id="ADLT01000031">
    <property type="protein sequence ID" value="EHO63020.1"/>
    <property type="molecule type" value="Genomic_DNA"/>
</dbReference>
<protein>
    <recommendedName>
        <fullName evidence="1">Cyclic nucleotide-binding domain-containing protein</fullName>
    </recommendedName>
</protein>
<dbReference type="OrthoDB" id="1634657at2"/>
<organism evidence="2 3">
    <name type="scientific">Dialister succinatiphilus YIT 11850</name>
    <dbReference type="NCBI Taxonomy" id="742743"/>
    <lineage>
        <taxon>Bacteria</taxon>
        <taxon>Bacillati</taxon>
        <taxon>Bacillota</taxon>
        <taxon>Negativicutes</taxon>
        <taxon>Veillonellales</taxon>
        <taxon>Veillonellaceae</taxon>
        <taxon>Dialister</taxon>
    </lineage>
</organism>
<keyword evidence="3" id="KW-1185">Reference proteome</keyword>
<comment type="caution">
    <text evidence="2">The sequence shown here is derived from an EMBL/GenBank/DDBJ whole genome shotgun (WGS) entry which is preliminary data.</text>
</comment>
<dbReference type="PROSITE" id="PS50042">
    <property type="entry name" value="CNMP_BINDING_3"/>
    <property type="match status" value="1"/>
</dbReference>
<gene>
    <name evidence="2" type="ORF">HMPREF9453_01063</name>
</gene>
<dbReference type="RefSeq" id="WP_008859558.1">
    <property type="nucleotide sequence ID" value="NZ_JH591188.1"/>
</dbReference>
<name>H1D0C5_9FIRM</name>
<dbReference type="AlphaFoldDB" id="H1D0C5"/>